<sequence length="105" mass="12146">MSKSNFKERIQKTYTKKDLEKALGLKNKAQLQKRIDKLVDIYKVDMKKFQKNSGESERAAYSFNGIAFDILCVLLNNMTDDNIPKAITDEDVKLRKDTIENIDIT</sequence>
<evidence type="ECO:0000313" key="2">
    <source>
        <dbReference type="Proteomes" id="UP000254707"/>
    </source>
</evidence>
<proteinExistence type="predicted"/>
<dbReference type="InterPro" id="IPR046101">
    <property type="entry name" value="DUF6038"/>
</dbReference>
<dbReference type="EMBL" id="UHED01000001">
    <property type="protein sequence ID" value="SUM81577.1"/>
    <property type="molecule type" value="Genomic_DNA"/>
</dbReference>
<dbReference type="Proteomes" id="UP000254707">
    <property type="component" value="Unassembled WGS sequence"/>
</dbReference>
<dbReference type="AlphaFoldDB" id="A0A380HJI2"/>
<dbReference type="Pfam" id="PF19504">
    <property type="entry name" value="DUF6038"/>
    <property type="match status" value="1"/>
</dbReference>
<evidence type="ECO:0000313" key="1">
    <source>
        <dbReference type="EMBL" id="SUM81577.1"/>
    </source>
</evidence>
<organism evidence="1 2">
    <name type="scientific">Staphylococcus saprophyticus</name>
    <dbReference type="NCBI Taxonomy" id="29385"/>
    <lineage>
        <taxon>Bacteria</taxon>
        <taxon>Bacillati</taxon>
        <taxon>Bacillota</taxon>
        <taxon>Bacilli</taxon>
        <taxon>Bacillales</taxon>
        <taxon>Staphylococcaceae</taxon>
        <taxon>Staphylococcus</taxon>
    </lineage>
</organism>
<accession>A0A380HJI2</accession>
<reference evidence="1 2" key="1">
    <citation type="submission" date="2018-06" db="EMBL/GenBank/DDBJ databases">
        <authorList>
            <consortium name="Pathogen Informatics"/>
            <person name="Doyle S."/>
        </authorList>
    </citation>
    <scope>NUCLEOTIDE SEQUENCE [LARGE SCALE GENOMIC DNA]</scope>
    <source>
        <strain evidence="1 2">NCTC7688</strain>
    </source>
</reference>
<gene>
    <name evidence="1" type="ORF">NCTC7688_00062</name>
</gene>
<name>A0A380HJI2_STASA</name>
<protein>
    <submittedName>
        <fullName evidence="1">Uncharacterized protein</fullName>
    </submittedName>
</protein>